<feature type="coiled-coil region" evidence="7">
    <location>
        <begin position="352"/>
        <end position="386"/>
    </location>
</feature>
<keyword evidence="11" id="KW-1185">Reference proteome</keyword>
<sequence>MSDDMLLHFASNSSNQSDQSSKIAKLEARLVGKASSAAATQPQVQSQLNSCPAPDNLPDSLGDTDDSDDDNGREFLIIANTQKRRKVEEDSRSIVEDVEGSNTSGNVHQTAADARQKIIETADSSKAGADVNKKKQGRGRASSASGRGRGHRASDQPRNQIISPSNGQVENSHHKDWFFKELGQDGHSLIEEELASLRAKVATLEEELRKSREAASDYQSQCERLEKELKNFKDSEQQMKPKRMKVISDLLISISKAERQEARMKVRQDSLRLGNVGVIRAGTVISEAWEDGQSLKDLNAHLKSLLETKEAIERQRKSLKKRQSDKGDVAETEGGIQEEDILIQDEIYKSRIASIKREEEAVLRERDRYELEKGRLIREMKRIRDEDGSRFNNFQILNHRYALLNLLGKGGFSEVYKAFDLVEHRYVACKLHGLNAQWSEDKKQNYVRHAIREYNIHKTLVHHHIVRLWDIFEIDHNTFCTILEYCCGKDLDAVLKATPILSEREARIIIIQIFRGLIYLNKRSQKIIHYDLKPGNVLFDEFGIAKVTDFGLSKIVEDDVGSQGMELTSQGAGTYWYLPPECFELSKTPLISSKVDVWSAGILLYQMLFGRRPFGHDQTQERILREDTIIRARKVEFPSRPSVSNEAKDFIRRCLTYNQGERPDVLAIAQDPYLNYTKK</sequence>
<evidence type="ECO:0000256" key="7">
    <source>
        <dbReference type="SAM" id="Coils"/>
    </source>
</evidence>
<keyword evidence="5 6" id="KW-0067">ATP-binding</keyword>
<evidence type="ECO:0000259" key="9">
    <source>
        <dbReference type="PROSITE" id="PS50011"/>
    </source>
</evidence>
<dbReference type="Pfam" id="PF00069">
    <property type="entry name" value="Pkinase"/>
    <property type="match status" value="1"/>
</dbReference>
<feature type="coiled-coil region" evidence="7">
    <location>
        <begin position="187"/>
        <end position="235"/>
    </location>
</feature>
<dbReference type="PROSITE" id="PS00108">
    <property type="entry name" value="PROTEIN_KINASE_ST"/>
    <property type="match status" value="1"/>
</dbReference>
<evidence type="ECO:0000256" key="3">
    <source>
        <dbReference type="ARBA" id="ARBA00022741"/>
    </source>
</evidence>
<name>A0ABD3SWB4_9LAMI</name>
<feature type="compositionally biased region" description="Basic and acidic residues" evidence="8">
    <location>
        <begin position="86"/>
        <end position="95"/>
    </location>
</feature>
<dbReference type="SMART" id="SM00220">
    <property type="entry name" value="S_TKc"/>
    <property type="match status" value="1"/>
</dbReference>
<feature type="compositionally biased region" description="Acidic residues" evidence="8">
    <location>
        <begin position="62"/>
        <end position="71"/>
    </location>
</feature>
<dbReference type="EMBL" id="JBJXBP010000005">
    <property type="protein sequence ID" value="KAL3828641.1"/>
    <property type="molecule type" value="Genomic_DNA"/>
</dbReference>
<dbReference type="PANTHER" id="PTHR22974:SF23">
    <property type="entry name" value="TOUSLED-LIKE KINASE, ISOFORM G"/>
    <property type="match status" value="1"/>
</dbReference>
<evidence type="ECO:0000256" key="8">
    <source>
        <dbReference type="SAM" id="MobiDB-lite"/>
    </source>
</evidence>
<feature type="compositionally biased region" description="Low complexity" evidence="8">
    <location>
        <begin position="11"/>
        <end position="21"/>
    </location>
</feature>
<evidence type="ECO:0000256" key="5">
    <source>
        <dbReference type="ARBA" id="ARBA00022840"/>
    </source>
</evidence>
<dbReference type="PANTHER" id="PTHR22974">
    <property type="entry name" value="MIXED LINEAGE PROTEIN KINASE"/>
    <property type="match status" value="1"/>
</dbReference>
<dbReference type="GO" id="GO:0005524">
    <property type="term" value="F:ATP binding"/>
    <property type="evidence" value="ECO:0007669"/>
    <property type="project" value="UniProtKB-UniRule"/>
</dbReference>
<feature type="domain" description="Protein kinase" evidence="9">
    <location>
        <begin position="401"/>
        <end position="674"/>
    </location>
</feature>
<feature type="region of interest" description="Disordered" evidence="8">
    <location>
        <begin position="1"/>
        <end position="109"/>
    </location>
</feature>
<evidence type="ECO:0000256" key="2">
    <source>
        <dbReference type="ARBA" id="ARBA00022679"/>
    </source>
</evidence>
<evidence type="ECO:0000313" key="11">
    <source>
        <dbReference type="Proteomes" id="UP001634393"/>
    </source>
</evidence>
<dbReference type="SUPFAM" id="SSF56112">
    <property type="entry name" value="Protein kinase-like (PK-like)"/>
    <property type="match status" value="1"/>
</dbReference>
<comment type="caution">
    <text evidence="10">The sequence shown here is derived from an EMBL/GenBank/DDBJ whole genome shotgun (WGS) entry which is preliminary data.</text>
</comment>
<evidence type="ECO:0000256" key="6">
    <source>
        <dbReference type="PROSITE-ProRule" id="PRU10141"/>
    </source>
</evidence>
<keyword evidence="1" id="KW-0723">Serine/threonine-protein kinase</keyword>
<accession>A0ABD3SWB4</accession>
<dbReference type="PROSITE" id="PS00107">
    <property type="entry name" value="PROTEIN_KINASE_ATP"/>
    <property type="match status" value="1"/>
</dbReference>
<proteinExistence type="predicted"/>
<keyword evidence="3 6" id="KW-0547">Nucleotide-binding</keyword>
<dbReference type="Proteomes" id="UP001634393">
    <property type="component" value="Unassembled WGS sequence"/>
</dbReference>
<organism evidence="10 11">
    <name type="scientific">Penstemon smallii</name>
    <dbReference type="NCBI Taxonomy" id="265156"/>
    <lineage>
        <taxon>Eukaryota</taxon>
        <taxon>Viridiplantae</taxon>
        <taxon>Streptophyta</taxon>
        <taxon>Embryophyta</taxon>
        <taxon>Tracheophyta</taxon>
        <taxon>Spermatophyta</taxon>
        <taxon>Magnoliopsida</taxon>
        <taxon>eudicotyledons</taxon>
        <taxon>Gunneridae</taxon>
        <taxon>Pentapetalae</taxon>
        <taxon>asterids</taxon>
        <taxon>lamiids</taxon>
        <taxon>Lamiales</taxon>
        <taxon>Plantaginaceae</taxon>
        <taxon>Cheloneae</taxon>
        <taxon>Penstemon</taxon>
    </lineage>
</organism>
<feature type="compositionally biased region" description="Polar residues" evidence="8">
    <location>
        <begin position="100"/>
        <end position="109"/>
    </location>
</feature>
<evidence type="ECO:0000256" key="4">
    <source>
        <dbReference type="ARBA" id="ARBA00022777"/>
    </source>
</evidence>
<dbReference type="Gene3D" id="1.10.510.10">
    <property type="entry name" value="Transferase(Phosphotransferase) domain 1"/>
    <property type="match status" value="1"/>
</dbReference>
<evidence type="ECO:0000313" key="10">
    <source>
        <dbReference type="EMBL" id="KAL3828641.1"/>
    </source>
</evidence>
<feature type="binding site" evidence="6">
    <location>
        <position position="430"/>
    </location>
    <ligand>
        <name>ATP</name>
        <dbReference type="ChEBI" id="CHEBI:30616"/>
    </ligand>
</feature>
<gene>
    <name evidence="10" type="ORF">ACJIZ3_017443</name>
</gene>
<protein>
    <recommendedName>
        <fullName evidence="9">Protein kinase domain-containing protein</fullName>
    </recommendedName>
</protein>
<evidence type="ECO:0000256" key="1">
    <source>
        <dbReference type="ARBA" id="ARBA00022527"/>
    </source>
</evidence>
<keyword evidence="4" id="KW-0418">Kinase</keyword>
<dbReference type="FunFam" id="1.10.510.10:FF:000256">
    <property type="entry name" value="Serine/threonine-protein kinase TOUSLED"/>
    <property type="match status" value="1"/>
</dbReference>
<feature type="compositionally biased region" description="Polar residues" evidence="8">
    <location>
        <begin position="37"/>
        <end position="50"/>
    </location>
</feature>
<dbReference type="AlphaFoldDB" id="A0ABD3SWB4"/>
<keyword evidence="7" id="KW-0175">Coiled coil</keyword>
<dbReference type="InterPro" id="IPR008271">
    <property type="entry name" value="Ser/Thr_kinase_AS"/>
</dbReference>
<dbReference type="InterPro" id="IPR000719">
    <property type="entry name" value="Prot_kinase_dom"/>
</dbReference>
<dbReference type="InterPro" id="IPR017441">
    <property type="entry name" value="Protein_kinase_ATP_BS"/>
</dbReference>
<dbReference type="GO" id="GO:0004674">
    <property type="term" value="F:protein serine/threonine kinase activity"/>
    <property type="evidence" value="ECO:0007669"/>
    <property type="project" value="UniProtKB-KW"/>
</dbReference>
<dbReference type="PROSITE" id="PS50011">
    <property type="entry name" value="PROTEIN_KINASE_DOM"/>
    <property type="match status" value="1"/>
</dbReference>
<dbReference type="InterPro" id="IPR011009">
    <property type="entry name" value="Kinase-like_dom_sf"/>
</dbReference>
<feature type="coiled-coil region" evidence="7">
    <location>
        <begin position="295"/>
        <end position="322"/>
    </location>
</feature>
<dbReference type="CDD" id="cd13990">
    <property type="entry name" value="STKc_TLK"/>
    <property type="match status" value="1"/>
</dbReference>
<feature type="compositionally biased region" description="Polar residues" evidence="8">
    <location>
        <begin position="156"/>
        <end position="170"/>
    </location>
</feature>
<reference evidence="10 11" key="1">
    <citation type="submission" date="2024-12" db="EMBL/GenBank/DDBJ databases">
        <title>The unique morphological basis and parallel evolutionary history of personate flowers in Penstemon.</title>
        <authorList>
            <person name="Depatie T.H."/>
            <person name="Wessinger C.A."/>
        </authorList>
    </citation>
    <scope>NUCLEOTIDE SEQUENCE [LARGE SCALE GENOMIC DNA]</scope>
    <source>
        <strain evidence="10">WTNN_2</strain>
        <tissue evidence="10">Leaf</tissue>
    </source>
</reference>
<keyword evidence="2" id="KW-0808">Transferase</keyword>
<feature type="region of interest" description="Disordered" evidence="8">
    <location>
        <begin position="121"/>
        <end position="170"/>
    </location>
</feature>